<gene>
    <name evidence="6" type="ORF">DVS81_05505</name>
</gene>
<evidence type="ECO:0000256" key="2">
    <source>
        <dbReference type="ARBA" id="ARBA00022692"/>
    </source>
</evidence>
<evidence type="ECO:0000256" key="3">
    <source>
        <dbReference type="ARBA" id="ARBA00022989"/>
    </source>
</evidence>
<feature type="transmembrane region" description="Helical" evidence="5">
    <location>
        <begin position="41"/>
        <end position="64"/>
    </location>
</feature>
<dbReference type="GO" id="GO:0032259">
    <property type="term" value="P:methylation"/>
    <property type="evidence" value="ECO:0007669"/>
    <property type="project" value="UniProtKB-KW"/>
</dbReference>
<dbReference type="GO" id="GO:0016020">
    <property type="term" value="C:membrane"/>
    <property type="evidence" value="ECO:0007669"/>
    <property type="project" value="UniProtKB-SubCell"/>
</dbReference>
<comment type="subcellular location">
    <subcellularLocation>
        <location evidence="1">Endomembrane system</location>
        <topology evidence="1">Multi-pass membrane protein</topology>
    </subcellularLocation>
</comment>
<proteinExistence type="predicted"/>
<dbReference type="Pfam" id="PF04191">
    <property type="entry name" value="PEMT"/>
    <property type="match status" value="1"/>
</dbReference>
<keyword evidence="6" id="KW-0489">Methyltransferase</keyword>
<feature type="transmembrane region" description="Helical" evidence="5">
    <location>
        <begin position="146"/>
        <end position="177"/>
    </location>
</feature>
<comment type="caution">
    <text evidence="6">The sequence shown here is derived from an EMBL/GenBank/DDBJ whole genome shotgun (WGS) entry which is preliminary data.</text>
</comment>
<feature type="transmembrane region" description="Helical" evidence="5">
    <location>
        <begin position="98"/>
        <end position="117"/>
    </location>
</feature>
<evidence type="ECO:0000313" key="7">
    <source>
        <dbReference type="Proteomes" id="UP000253831"/>
    </source>
</evidence>
<keyword evidence="2 5" id="KW-0812">Transmembrane</keyword>
<evidence type="ECO:0000256" key="5">
    <source>
        <dbReference type="SAM" id="Phobius"/>
    </source>
</evidence>
<dbReference type="EMBL" id="QPGA01000006">
    <property type="protein sequence ID" value="RDE51611.1"/>
    <property type="molecule type" value="Genomic_DNA"/>
</dbReference>
<keyword evidence="6" id="KW-0808">Transferase</keyword>
<feature type="transmembrane region" description="Helical" evidence="5">
    <location>
        <begin position="6"/>
        <end position="29"/>
    </location>
</feature>
<sequence length="226" mass="25587">MNDPSSSYGLWSMVVINSAVFIFFAFSFFKPRSKRDWRTLGMFSAFVVALFTEMYGFPLTIYLLSGWLARQFPGVDFLGHDSGHLLEVMFGWRSNPHFGPFHLLSTLFIGGGFWLLARAWRVLYAAQASGLLATAGPYARLRHPQYLGFILIMVGFLLQWPTLITLTMFPIMIVVYLRLARREERDAAASFGDAWVSYAQHTPGFWPRWTSGAGVSSPTLKGEEHP</sequence>
<dbReference type="Proteomes" id="UP000253831">
    <property type="component" value="Unassembled WGS sequence"/>
</dbReference>
<dbReference type="GO" id="GO:0004671">
    <property type="term" value="F:protein C-terminal S-isoprenylcysteine carboxyl O-methyltransferase activity"/>
    <property type="evidence" value="ECO:0007669"/>
    <property type="project" value="InterPro"/>
</dbReference>
<accession>A0A369XN78</accession>
<evidence type="ECO:0000256" key="4">
    <source>
        <dbReference type="ARBA" id="ARBA00023136"/>
    </source>
</evidence>
<evidence type="ECO:0000256" key="1">
    <source>
        <dbReference type="ARBA" id="ARBA00004127"/>
    </source>
</evidence>
<dbReference type="Gene3D" id="1.20.120.1630">
    <property type="match status" value="1"/>
</dbReference>
<dbReference type="AlphaFoldDB" id="A0A369XN78"/>
<keyword evidence="4 5" id="KW-0472">Membrane</keyword>
<dbReference type="InterPro" id="IPR007318">
    <property type="entry name" value="Phopholipid_MeTrfase"/>
</dbReference>
<organism evidence="6 7">
    <name type="scientific">Candidatus Accumulibacter meliphilus</name>
    <dbReference type="NCBI Taxonomy" id="2211374"/>
    <lineage>
        <taxon>Bacteria</taxon>
        <taxon>Pseudomonadati</taxon>
        <taxon>Pseudomonadota</taxon>
        <taxon>Betaproteobacteria</taxon>
        <taxon>Candidatus Accumulibacter</taxon>
    </lineage>
</organism>
<name>A0A369XN78_9PROT</name>
<keyword evidence="3 5" id="KW-1133">Transmembrane helix</keyword>
<evidence type="ECO:0000313" key="6">
    <source>
        <dbReference type="EMBL" id="RDE51611.1"/>
    </source>
</evidence>
<protein>
    <submittedName>
        <fullName evidence="6">Isoprenylcysteine carboxylmethyltransferase family protein</fullName>
    </submittedName>
</protein>
<reference evidence="6 7" key="1">
    <citation type="submission" date="2018-05" db="EMBL/GenBank/DDBJ databases">
        <title>Integrated omic analyses show evidence that a Ca. Accumulibacter phosphatis strain performs denitrification under micro-aerobic conditions.</title>
        <authorList>
            <person name="Camejo P.Y."/>
            <person name="Katherine M.D."/>
            <person name="Daniel N.R."/>
        </authorList>
    </citation>
    <scope>NUCLEOTIDE SEQUENCE [LARGE SCALE GENOMIC DNA]</scope>
    <source>
        <strain evidence="6">UW-LDO-IC</strain>
    </source>
</reference>